<evidence type="ECO:0000256" key="5">
    <source>
        <dbReference type="ARBA" id="ARBA00022857"/>
    </source>
</evidence>
<keyword evidence="6 10" id="KW-0560">Oxidoreductase</keyword>
<evidence type="ECO:0000313" key="12">
    <source>
        <dbReference type="EMBL" id="KXN68132.1"/>
    </source>
</evidence>
<protein>
    <recommendedName>
        <fullName evidence="10">Kynurenine 3-monooxygenase</fullName>
        <ecNumber evidence="10">1.14.13.9</ecNumber>
    </recommendedName>
    <alternativeName>
        <fullName evidence="10">Biosynthesis of nicotinic acid protein 4</fullName>
    </alternativeName>
    <alternativeName>
        <fullName evidence="10">Kynurenine 3-hydroxylase</fullName>
    </alternativeName>
</protein>
<dbReference type="PANTHER" id="PTHR46028">
    <property type="entry name" value="KYNURENINE 3-MONOOXYGENASE"/>
    <property type="match status" value="1"/>
</dbReference>
<dbReference type="EMBL" id="KQ964593">
    <property type="protein sequence ID" value="KXN68132.1"/>
    <property type="molecule type" value="Genomic_DNA"/>
</dbReference>
<keyword evidence="10" id="KW-1000">Mitochondrion outer membrane</keyword>
<comment type="catalytic activity">
    <reaction evidence="9 10">
        <text>L-kynurenine + NADPH + O2 + H(+) = 3-hydroxy-L-kynurenine + NADP(+) + H2O</text>
        <dbReference type="Rhea" id="RHEA:20545"/>
        <dbReference type="ChEBI" id="CHEBI:15377"/>
        <dbReference type="ChEBI" id="CHEBI:15378"/>
        <dbReference type="ChEBI" id="CHEBI:15379"/>
        <dbReference type="ChEBI" id="CHEBI:57783"/>
        <dbReference type="ChEBI" id="CHEBI:57959"/>
        <dbReference type="ChEBI" id="CHEBI:58125"/>
        <dbReference type="ChEBI" id="CHEBI:58349"/>
        <dbReference type="EC" id="1.14.13.9"/>
    </reaction>
</comment>
<dbReference type="Proteomes" id="UP000070444">
    <property type="component" value="Unassembled WGS sequence"/>
</dbReference>
<sequence length="465" mass="53260">MSSQEVNNKPSVAIVGGGLVGSLSAIYFSQNGWKVSLFERSLDIRDPEVSKNTKQRSINLALSHRGIEALKGIELGLDKLILDKAVPMKARMIHDLKGNQSSQAYGNKTQHINSVDRELLNVLLLNELEKLPDTSLYFGYTLKTCDWEAGKCVFGTTKGEDEAHEFSLIVGADGAHSTVRRQIMRRTRMDYSQNYMEHSYLEMTIKPKVNEDGSTEYKIDPNHLHIWPRRKYMFIALPNQDHSFTCTLFMPWDQIEELDTREKVLELFRNDMPDTIDLIGEDNIVDYFFNNPKSPLMYLKCTPYHFSHRAVLLGDSAHCMVPFYGQGMNCGFEDIVKLFDIFKQLNIDGKDPQALSNALDEYTKTRHLDVVAICDLALHNYIEMSSSVTDYSYLIRKKIETVLHKIMPSRVIPLYTMVSFTSIPYSEVIKRWDNQTKWLKIFQNTTMLAILGTGAVAWAKLTKRI</sequence>
<evidence type="ECO:0000313" key="13">
    <source>
        <dbReference type="Proteomes" id="UP000070444"/>
    </source>
</evidence>
<evidence type="ECO:0000256" key="8">
    <source>
        <dbReference type="ARBA" id="ARBA00023128"/>
    </source>
</evidence>
<dbReference type="SUPFAM" id="SSF51905">
    <property type="entry name" value="FAD/NAD(P)-binding domain"/>
    <property type="match status" value="1"/>
</dbReference>
<keyword evidence="2 10" id="KW-0285">Flavoprotein</keyword>
<feature type="domain" description="FAD-binding" evidence="11">
    <location>
        <begin position="11"/>
        <end position="372"/>
    </location>
</feature>
<evidence type="ECO:0000256" key="7">
    <source>
        <dbReference type="ARBA" id="ARBA00023033"/>
    </source>
</evidence>
<name>A0A137NZH2_CONC2</name>
<evidence type="ECO:0000256" key="4">
    <source>
        <dbReference type="ARBA" id="ARBA00022827"/>
    </source>
</evidence>
<comment type="subcellular location">
    <subcellularLocation>
        <location evidence="10">Mitochondrion outer membrane</location>
    </subcellularLocation>
</comment>
<comment type="similarity">
    <text evidence="10">Belongs to the aromatic-ring hydroxylase family. KMO subfamily.</text>
</comment>
<dbReference type="GO" id="GO:0071949">
    <property type="term" value="F:FAD binding"/>
    <property type="evidence" value="ECO:0007669"/>
    <property type="project" value="InterPro"/>
</dbReference>
<keyword evidence="7 10" id="KW-0503">Monooxygenase</keyword>
<dbReference type="UniPathway" id="UPA00253">
    <property type="reaction ID" value="UER00328"/>
</dbReference>
<evidence type="ECO:0000259" key="11">
    <source>
        <dbReference type="Pfam" id="PF01494"/>
    </source>
</evidence>
<dbReference type="GO" id="GO:0019805">
    <property type="term" value="P:quinolinate biosynthetic process"/>
    <property type="evidence" value="ECO:0007669"/>
    <property type="project" value="UniProtKB-UniRule"/>
</dbReference>
<keyword evidence="5 10" id="KW-0521">NADP</keyword>
<organism evidence="12 13">
    <name type="scientific">Conidiobolus coronatus (strain ATCC 28846 / CBS 209.66 / NRRL 28638)</name>
    <name type="common">Delacroixia coronata</name>
    <dbReference type="NCBI Taxonomy" id="796925"/>
    <lineage>
        <taxon>Eukaryota</taxon>
        <taxon>Fungi</taxon>
        <taxon>Fungi incertae sedis</taxon>
        <taxon>Zoopagomycota</taxon>
        <taxon>Entomophthoromycotina</taxon>
        <taxon>Entomophthoromycetes</taxon>
        <taxon>Entomophthorales</taxon>
        <taxon>Ancylistaceae</taxon>
        <taxon>Conidiobolus</taxon>
    </lineage>
</organism>
<keyword evidence="10" id="KW-0472">Membrane</keyword>
<dbReference type="HAMAP" id="MF_01971">
    <property type="entry name" value="Kynurenine_monooxygenase"/>
    <property type="match status" value="1"/>
</dbReference>
<dbReference type="InterPro" id="IPR002938">
    <property type="entry name" value="FAD-bd"/>
</dbReference>
<evidence type="ECO:0000256" key="2">
    <source>
        <dbReference type="ARBA" id="ARBA00022630"/>
    </source>
</evidence>
<dbReference type="EC" id="1.14.13.9" evidence="10"/>
<dbReference type="STRING" id="796925.A0A137NZH2"/>
<evidence type="ECO:0000256" key="3">
    <source>
        <dbReference type="ARBA" id="ARBA00022642"/>
    </source>
</evidence>
<dbReference type="Gene3D" id="3.50.50.60">
    <property type="entry name" value="FAD/NAD(P)-binding domain"/>
    <property type="match status" value="1"/>
</dbReference>
<dbReference type="GO" id="GO:0034354">
    <property type="term" value="P:'de novo' NAD+ biosynthetic process from L-tryptophan"/>
    <property type="evidence" value="ECO:0007669"/>
    <property type="project" value="UniProtKB-UniRule"/>
</dbReference>
<dbReference type="OMA" id="REFMFIA"/>
<dbReference type="GO" id="GO:0005741">
    <property type="term" value="C:mitochondrial outer membrane"/>
    <property type="evidence" value="ECO:0007669"/>
    <property type="project" value="UniProtKB-SubCell"/>
</dbReference>
<gene>
    <name evidence="10" type="primary">BNA4</name>
    <name evidence="12" type="ORF">CONCODRAFT_79887</name>
</gene>
<evidence type="ECO:0000256" key="1">
    <source>
        <dbReference type="ARBA" id="ARBA00001974"/>
    </source>
</evidence>
<dbReference type="InterPro" id="IPR036188">
    <property type="entry name" value="FAD/NAD-bd_sf"/>
</dbReference>
<keyword evidence="13" id="KW-1185">Reference proteome</keyword>
<dbReference type="GO" id="GO:0043420">
    <property type="term" value="P:anthranilate metabolic process"/>
    <property type="evidence" value="ECO:0007669"/>
    <property type="project" value="UniProtKB-UniRule"/>
</dbReference>
<dbReference type="GO" id="GO:0006569">
    <property type="term" value="P:L-tryptophan catabolic process"/>
    <property type="evidence" value="ECO:0007669"/>
    <property type="project" value="UniProtKB-UniRule"/>
</dbReference>
<accession>A0A137NZH2</accession>
<evidence type="ECO:0000256" key="6">
    <source>
        <dbReference type="ARBA" id="ARBA00023002"/>
    </source>
</evidence>
<comment type="cofactor">
    <cofactor evidence="1 10">
        <name>FAD</name>
        <dbReference type="ChEBI" id="CHEBI:57692"/>
    </cofactor>
</comment>
<dbReference type="PRINTS" id="PR00420">
    <property type="entry name" value="RNGMNOXGNASE"/>
</dbReference>
<dbReference type="OrthoDB" id="10053569at2759"/>
<evidence type="ECO:0000256" key="10">
    <source>
        <dbReference type="HAMAP-Rule" id="MF_03018"/>
    </source>
</evidence>
<proteinExistence type="inferred from homology"/>
<keyword evidence="4 10" id="KW-0274">FAD</keyword>
<comment type="pathway">
    <text evidence="10">Cofactor biosynthesis; NAD(+) biosynthesis; quinolinate from L-kynurenine: step 1/3.</text>
</comment>
<dbReference type="AlphaFoldDB" id="A0A137NZH2"/>
<keyword evidence="8 10" id="KW-0496">Mitochondrion</keyword>
<evidence type="ECO:0000256" key="9">
    <source>
        <dbReference type="ARBA" id="ARBA00047818"/>
    </source>
</evidence>
<dbReference type="Pfam" id="PF01494">
    <property type="entry name" value="FAD_binding_3"/>
    <property type="match status" value="1"/>
</dbReference>
<dbReference type="InterPro" id="IPR027545">
    <property type="entry name" value="Kynurenine_monooxygenase"/>
</dbReference>
<keyword evidence="3 10" id="KW-0662">Pyridine nucleotide biosynthesis</keyword>
<comment type="function">
    <text evidence="10">Catalyzes the hydroxylation of L-kynurenine (L-Kyn) to form 3-hydroxy-L-kynurenine (L-3OHKyn). Required for synthesis of quinolinic acid.</text>
</comment>
<reference evidence="12 13" key="1">
    <citation type="journal article" date="2015" name="Genome Biol. Evol.">
        <title>Phylogenomic analyses indicate that early fungi evolved digesting cell walls of algal ancestors of land plants.</title>
        <authorList>
            <person name="Chang Y."/>
            <person name="Wang S."/>
            <person name="Sekimoto S."/>
            <person name="Aerts A.L."/>
            <person name="Choi C."/>
            <person name="Clum A."/>
            <person name="LaButti K.M."/>
            <person name="Lindquist E.A."/>
            <person name="Yee Ngan C."/>
            <person name="Ohm R.A."/>
            <person name="Salamov A.A."/>
            <person name="Grigoriev I.V."/>
            <person name="Spatafora J.W."/>
            <person name="Berbee M.L."/>
        </authorList>
    </citation>
    <scope>NUCLEOTIDE SEQUENCE [LARGE SCALE GENOMIC DNA]</scope>
    <source>
        <strain evidence="12 13">NRRL 28638</strain>
    </source>
</reference>
<dbReference type="GO" id="GO:0004502">
    <property type="term" value="F:kynurenine 3-monooxygenase activity"/>
    <property type="evidence" value="ECO:0007669"/>
    <property type="project" value="UniProtKB-UniRule"/>
</dbReference>
<dbReference type="FunFam" id="3.50.50.60:FF:000129">
    <property type="entry name" value="Kynurenine 3-monooxygenase"/>
    <property type="match status" value="1"/>
</dbReference>
<dbReference type="PANTHER" id="PTHR46028:SF2">
    <property type="entry name" value="KYNURENINE 3-MONOOXYGENASE"/>
    <property type="match status" value="1"/>
</dbReference>
<dbReference type="GO" id="GO:0070189">
    <property type="term" value="P:kynurenine metabolic process"/>
    <property type="evidence" value="ECO:0007669"/>
    <property type="project" value="TreeGrafter"/>
</dbReference>